<dbReference type="Proteomes" id="UP001219518">
    <property type="component" value="Unassembled WGS sequence"/>
</dbReference>
<reference evidence="6" key="2">
    <citation type="journal article" date="2023" name="BMC Genomics">
        <title>Pest status, molecular evolution, and epigenetic factors derived from the genome assembly of Frankliniella fusca, a thysanopteran phytovirus vector.</title>
        <authorList>
            <person name="Catto M.A."/>
            <person name="Labadie P.E."/>
            <person name="Jacobson A.L."/>
            <person name="Kennedy G.G."/>
            <person name="Srinivasan R."/>
            <person name="Hunt B.G."/>
        </authorList>
    </citation>
    <scope>NUCLEOTIDE SEQUENCE</scope>
    <source>
        <strain evidence="6">PL_HMW_Pooled</strain>
    </source>
</reference>
<accession>A0AAE1H0N2</accession>
<sequence length="567" mass="62483">MFSSCAGTAAGRLVLVSFEQEQCVVLQDRQEAVTVIQTHPERSVLLLGRANGSLSLIDYAKKEVMVTFTLDCKLGADPVPITSLCYSPNGTVLACGRANGSLYVLHPVLLHPVTAHPFHKTRTAVHHLCFSPDNMFMAHSDGANFVSAYRWLSEHRWVYLGKKQLHTKPVRGLLFGPQPCAAPLFSFGEDHILVEYDVANSLNSTLLVTRFDNIEPSGLPLSVTWCPVNGDEPVLLIATSEFKYRLVDLTTRSVCGTAQGPRLHTTVSAIQTIGGAAARAPATAVYATQRRLGLQCLPPDGNPFKNVAMIVHPVKLMAFVISPCEEFVFTCGSQDHGVLMWRVNRAAAEALLEGAGAGGRRSGPELEPWLLSVEGGREGWLVQAMRDMFCYAQMLHQGTLSTEPRLITDSLPVCELPDVMRALGFFPSQSQINTMVSEVLNRCGENLSSSDLVKLYVNHKPVFGTALAKLREAFDAFAYPIEGTDETAMTREKFLSILLDRGEALDLDEAQSVLRELLQVETDTEAEGQYSYLLMDEASRREKLFYYLPETITFSYFVDTLLGIVKK</sequence>
<proteinExistence type="predicted"/>
<evidence type="ECO:0000256" key="2">
    <source>
        <dbReference type="ARBA" id="ARBA00022574"/>
    </source>
</evidence>
<organism evidence="6 7">
    <name type="scientific">Frankliniella fusca</name>
    <dbReference type="NCBI Taxonomy" id="407009"/>
    <lineage>
        <taxon>Eukaryota</taxon>
        <taxon>Metazoa</taxon>
        <taxon>Ecdysozoa</taxon>
        <taxon>Arthropoda</taxon>
        <taxon>Hexapoda</taxon>
        <taxon>Insecta</taxon>
        <taxon>Pterygota</taxon>
        <taxon>Neoptera</taxon>
        <taxon>Paraneoptera</taxon>
        <taxon>Thysanoptera</taxon>
        <taxon>Terebrantia</taxon>
        <taxon>Thripoidea</taxon>
        <taxon>Thripidae</taxon>
        <taxon>Frankliniella</taxon>
    </lineage>
</organism>
<keyword evidence="7" id="KW-1185">Reference proteome</keyword>
<dbReference type="InterPro" id="IPR001680">
    <property type="entry name" value="WD40_rpt"/>
</dbReference>
<keyword evidence="6" id="KW-0969">Cilium</keyword>
<keyword evidence="4" id="KW-0966">Cell projection</keyword>
<comment type="subcellular location">
    <subcellularLocation>
        <location evidence="1">Cell projection</location>
        <location evidence="1">Cilium</location>
    </subcellularLocation>
</comment>
<dbReference type="SUPFAM" id="SSF50978">
    <property type="entry name" value="WD40 repeat-like"/>
    <property type="match status" value="1"/>
</dbReference>
<comment type="caution">
    <text evidence="6">The sequence shown here is derived from an EMBL/GenBank/DDBJ whole genome shotgun (WGS) entry which is preliminary data.</text>
</comment>
<dbReference type="Gene3D" id="2.130.10.10">
    <property type="entry name" value="YVTN repeat-like/Quinoprotein amine dehydrogenase"/>
    <property type="match status" value="1"/>
</dbReference>
<keyword evidence="2" id="KW-0853">WD repeat</keyword>
<dbReference type="PANTHER" id="PTHR13720">
    <property type="entry name" value="WD-40 REPEAT PROTEIN"/>
    <property type="match status" value="1"/>
</dbReference>
<dbReference type="AlphaFoldDB" id="A0AAE1H0N2"/>
<dbReference type="InterPro" id="IPR036322">
    <property type="entry name" value="WD40_repeat_dom_sf"/>
</dbReference>
<gene>
    <name evidence="6" type="ORF">KUF71_021721</name>
</gene>
<reference evidence="6" key="1">
    <citation type="submission" date="2021-07" db="EMBL/GenBank/DDBJ databases">
        <authorList>
            <person name="Catto M.A."/>
            <person name="Jacobson A."/>
            <person name="Kennedy G."/>
            <person name="Labadie P."/>
            <person name="Hunt B.G."/>
            <person name="Srinivasan R."/>
        </authorList>
    </citation>
    <scope>NUCLEOTIDE SEQUENCE</scope>
    <source>
        <strain evidence="6">PL_HMW_Pooled</strain>
        <tissue evidence="6">Head</tissue>
    </source>
</reference>
<evidence type="ECO:0000256" key="3">
    <source>
        <dbReference type="ARBA" id="ARBA00022737"/>
    </source>
</evidence>
<dbReference type="SMART" id="SM00320">
    <property type="entry name" value="WD40"/>
    <property type="match status" value="4"/>
</dbReference>
<protein>
    <recommendedName>
        <fullName evidence="5">Cilia- and flagella-associated protein 251</fullName>
    </recommendedName>
</protein>
<dbReference type="InterPro" id="IPR015943">
    <property type="entry name" value="WD40/YVTN_repeat-like_dom_sf"/>
</dbReference>
<dbReference type="EMBL" id="JAHWGI010000292">
    <property type="protein sequence ID" value="KAK3912151.1"/>
    <property type="molecule type" value="Genomic_DNA"/>
</dbReference>
<evidence type="ECO:0000313" key="7">
    <source>
        <dbReference type="Proteomes" id="UP001219518"/>
    </source>
</evidence>
<name>A0AAE1H0N2_9NEOP</name>
<evidence type="ECO:0000256" key="5">
    <source>
        <dbReference type="ARBA" id="ARBA00040994"/>
    </source>
</evidence>
<keyword evidence="3" id="KW-0677">Repeat</keyword>
<dbReference type="InterPro" id="IPR050630">
    <property type="entry name" value="WD_repeat_EMAP"/>
</dbReference>
<dbReference type="PANTHER" id="PTHR13720:SF13">
    <property type="entry name" value="CILIA- AND FLAGELLA-ASSOCIATED PROTEIN 251"/>
    <property type="match status" value="1"/>
</dbReference>
<dbReference type="Pfam" id="PF00400">
    <property type="entry name" value="WD40"/>
    <property type="match status" value="1"/>
</dbReference>
<dbReference type="GO" id="GO:0031514">
    <property type="term" value="C:motile cilium"/>
    <property type="evidence" value="ECO:0007669"/>
    <property type="project" value="TreeGrafter"/>
</dbReference>
<evidence type="ECO:0000256" key="4">
    <source>
        <dbReference type="ARBA" id="ARBA00023273"/>
    </source>
</evidence>
<evidence type="ECO:0000313" key="6">
    <source>
        <dbReference type="EMBL" id="KAK3912151.1"/>
    </source>
</evidence>
<evidence type="ECO:0000256" key="1">
    <source>
        <dbReference type="ARBA" id="ARBA00004138"/>
    </source>
</evidence>
<keyword evidence="6" id="KW-0282">Flagellum</keyword>